<organism evidence="1 2">
    <name type="scientific">Lujinxingia litoralis</name>
    <dbReference type="NCBI Taxonomy" id="2211119"/>
    <lineage>
        <taxon>Bacteria</taxon>
        <taxon>Deltaproteobacteria</taxon>
        <taxon>Bradymonadales</taxon>
        <taxon>Lujinxingiaceae</taxon>
        <taxon>Lujinxingia</taxon>
    </lineage>
</organism>
<protein>
    <submittedName>
        <fullName evidence="1">Uncharacterized protein</fullName>
    </submittedName>
</protein>
<comment type="caution">
    <text evidence="1">The sequence shown here is derived from an EMBL/GenBank/DDBJ whole genome shotgun (WGS) entry which is preliminary data.</text>
</comment>
<dbReference type="EMBL" id="QHKO01000002">
    <property type="protein sequence ID" value="RAL23926.1"/>
    <property type="molecule type" value="Genomic_DNA"/>
</dbReference>
<accession>A0A328C9B1</accession>
<keyword evidence="2" id="KW-1185">Reference proteome</keyword>
<dbReference type="Proteomes" id="UP000249169">
    <property type="component" value="Unassembled WGS sequence"/>
</dbReference>
<dbReference type="AlphaFoldDB" id="A0A328C9B1"/>
<name>A0A328C9B1_9DELT</name>
<sequence length="342" mass="36618">MGEVEVKYEADARALMEAVDAVLGRGALDAVASAALIDILGSGGAEAGRDVRVVLCVVEHPVVAEALRCGRVPAELEATMTDALAALAPLFGRWMVAPLPQQAERLRQRYDAELRKYELVCDHVAPAPVASAARVLASYLDTSPAPLFERKMRQRFPEAFTRAEALLGGEEQALLCGEEVLELLAFDEKEAGEVGERLDALLAGIAASLERVEPVVRRTLAGKNSEAKLVAGALAARQEMSEMASGLLAMVVEGDRYAPQAAVFAAKLAPRLTLHVLGQFLVDVLKSTGADEEHERYSEASIVAARTVLPWIGSPLGESSYRGKPSAHEIAEKVRRAWAVFG</sequence>
<evidence type="ECO:0000313" key="1">
    <source>
        <dbReference type="EMBL" id="RAL23926.1"/>
    </source>
</evidence>
<proteinExistence type="predicted"/>
<reference evidence="1 2" key="1">
    <citation type="submission" date="2018-05" db="EMBL/GenBank/DDBJ databases">
        <title>Lujinxingia marina gen. nov. sp. nov., a new facultative anaerobic member of the class Deltaproteobacteria, and proposal of Lujinxingaceae fam. nov.</title>
        <authorList>
            <person name="Li C.-M."/>
        </authorList>
    </citation>
    <scope>NUCLEOTIDE SEQUENCE [LARGE SCALE GENOMIC DNA]</scope>
    <source>
        <strain evidence="1 2">B210</strain>
    </source>
</reference>
<gene>
    <name evidence="1" type="ORF">DL240_07200</name>
</gene>
<evidence type="ECO:0000313" key="2">
    <source>
        <dbReference type="Proteomes" id="UP000249169"/>
    </source>
</evidence>